<feature type="non-terminal residue" evidence="3">
    <location>
        <position position="1"/>
    </location>
</feature>
<reference evidence="3 4" key="1">
    <citation type="submission" date="2019-09" db="EMBL/GenBank/DDBJ databases">
        <title>Bird 10,000 Genomes (B10K) Project - Family phase.</title>
        <authorList>
            <person name="Zhang G."/>
        </authorList>
    </citation>
    <scope>NUCLEOTIDE SEQUENCE [LARGE SCALE GENOMIC DNA]</scope>
    <source>
        <strain evidence="3">B10K-DU-001-47</strain>
        <tissue evidence="3">Muscle</tissue>
    </source>
</reference>
<dbReference type="InterPro" id="IPR029058">
    <property type="entry name" value="AB_hydrolase_fold"/>
</dbReference>
<dbReference type="InterPro" id="IPR006693">
    <property type="entry name" value="AB_hydrolase_lipase"/>
</dbReference>
<proteinExistence type="inferred from homology"/>
<accession>A0A7L0BKM6</accession>
<gene>
    <name evidence="3" type="primary">Lipm_4</name>
    <name evidence="3" type="ORF">CICMAG_R06916</name>
</gene>
<dbReference type="Pfam" id="PF04083">
    <property type="entry name" value="Abhydro_lipase"/>
    <property type="match status" value="1"/>
</dbReference>
<feature type="domain" description="Partial AB-hydrolase lipase" evidence="2">
    <location>
        <begin position="2"/>
        <end position="61"/>
    </location>
</feature>
<dbReference type="Gene3D" id="3.40.50.1820">
    <property type="entry name" value="alpha/beta hydrolase"/>
    <property type="match status" value="1"/>
</dbReference>
<evidence type="ECO:0000259" key="2">
    <source>
        <dbReference type="Pfam" id="PF04083"/>
    </source>
</evidence>
<evidence type="ECO:0000256" key="1">
    <source>
        <dbReference type="ARBA" id="ARBA00010701"/>
    </source>
</evidence>
<dbReference type="AlphaFoldDB" id="A0A7L0BKM6"/>
<comment type="caution">
    <text evidence="3">The sequence shown here is derived from an EMBL/GenBank/DDBJ whole genome shotgun (WGS) entry which is preliminary data.</text>
</comment>
<dbReference type="InterPro" id="IPR025483">
    <property type="entry name" value="Lipase_euk"/>
</dbReference>
<sequence>SQKIHFNGYSSEEYNVLTEDGYFLSLNWIPHSKGDAEHSGSRPPVLIVHGFSLDGGDWVDNLPNNSLGFILADAGYNIWIGNSWGNSWSLRHLNLSVDQEEFWDFSFHEMSMYDLPAMVGFILRQTRNCSTFAALRASLWVSFLAFSSMPHLAKKIKLFFALGPLYTFHHIKGPMLKIAFLSDTVLKAVFGTKQLTLVGRKERATFAKTCSNLLTAEVCENEIFLIGGYNKKNLNVVGASGSPAHFPDYTSGKTLLHWGQTAKTVEFKQFDYGEKNQEKYNQATPPLYRIEDMMVPTALWSGGEDWVNPPPETQCLLPHITNLVCHEHFPNWNHFDHQWGQDAPQRMYRQVVSLMEQNP</sequence>
<feature type="non-terminal residue" evidence="3">
    <location>
        <position position="359"/>
    </location>
</feature>
<dbReference type="FunFam" id="3.40.50.1820:FF:000012">
    <property type="entry name" value="Lipase"/>
    <property type="match status" value="1"/>
</dbReference>
<dbReference type="SUPFAM" id="SSF53474">
    <property type="entry name" value="alpha/beta-Hydrolases"/>
    <property type="match status" value="1"/>
</dbReference>
<dbReference type="PANTHER" id="PTHR11005">
    <property type="entry name" value="LYSOSOMAL ACID LIPASE-RELATED"/>
    <property type="match status" value="1"/>
</dbReference>
<protein>
    <submittedName>
        <fullName evidence="3">LIPM Lipase</fullName>
    </submittedName>
</protein>
<keyword evidence="4" id="KW-1185">Reference proteome</keyword>
<evidence type="ECO:0000313" key="4">
    <source>
        <dbReference type="Proteomes" id="UP000537039"/>
    </source>
</evidence>
<dbReference type="GO" id="GO:0006629">
    <property type="term" value="P:lipid metabolic process"/>
    <property type="evidence" value="ECO:0007669"/>
    <property type="project" value="InterPro"/>
</dbReference>
<evidence type="ECO:0000313" key="3">
    <source>
        <dbReference type="EMBL" id="NXJ42491.1"/>
    </source>
</evidence>
<dbReference type="EMBL" id="VXAE01016307">
    <property type="protein sequence ID" value="NXJ42491.1"/>
    <property type="molecule type" value="Genomic_DNA"/>
</dbReference>
<name>A0A7L0BKM6_9AVES</name>
<dbReference type="Proteomes" id="UP000537039">
    <property type="component" value="Unassembled WGS sequence"/>
</dbReference>
<dbReference type="PIRSF" id="PIRSF000862">
    <property type="entry name" value="Steryl_ester_lip"/>
    <property type="match status" value="1"/>
</dbReference>
<comment type="similarity">
    <text evidence="1">Belongs to the AB hydrolase superfamily. Lipase family.</text>
</comment>
<dbReference type="GO" id="GO:0016788">
    <property type="term" value="F:hydrolase activity, acting on ester bonds"/>
    <property type="evidence" value="ECO:0007669"/>
    <property type="project" value="InterPro"/>
</dbReference>
<organism evidence="3 4">
    <name type="scientific">Ciconia maguari</name>
    <dbReference type="NCBI Taxonomy" id="52777"/>
    <lineage>
        <taxon>Eukaryota</taxon>
        <taxon>Metazoa</taxon>
        <taxon>Chordata</taxon>
        <taxon>Craniata</taxon>
        <taxon>Vertebrata</taxon>
        <taxon>Euteleostomi</taxon>
        <taxon>Archelosauria</taxon>
        <taxon>Archosauria</taxon>
        <taxon>Dinosauria</taxon>
        <taxon>Saurischia</taxon>
        <taxon>Theropoda</taxon>
        <taxon>Coelurosauria</taxon>
        <taxon>Aves</taxon>
        <taxon>Neognathae</taxon>
        <taxon>Neoaves</taxon>
        <taxon>Aequornithes</taxon>
        <taxon>Ciconiiformes</taxon>
        <taxon>Ciconiidae</taxon>
        <taxon>Ciconia</taxon>
    </lineage>
</organism>